<dbReference type="SMART" id="SM00324">
    <property type="entry name" value="RhoGAP"/>
    <property type="match status" value="1"/>
</dbReference>
<evidence type="ECO:0008006" key="6">
    <source>
        <dbReference type="Google" id="ProtNLM"/>
    </source>
</evidence>
<dbReference type="GO" id="GO:0005096">
    <property type="term" value="F:GTPase activator activity"/>
    <property type="evidence" value="ECO:0007669"/>
    <property type="project" value="TreeGrafter"/>
</dbReference>
<dbReference type="AlphaFoldDB" id="A0A158QSC9"/>
<dbReference type="InterPro" id="IPR008936">
    <property type="entry name" value="Rho_GTPase_activation_prot"/>
</dbReference>
<dbReference type="InterPro" id="IPR036865">
    <property type="entry name" value="CRAL-TRIO_dom_sf"/>
</dbReference>
<dbReference type="SUPFAM" id="SSF52087">
    <property type="entry name" value="CRAL/TRIO domain"/>
    <property type="match status" value="1"/>
</dbReference>
<dbReference type="GO" id="GO:0007264">
    <property type="term" value="P:small GTPase-mediated signal transduction"/>
    <property type="evidence" value="ECO:0007669"/>
    <property type="project" value="TreeGrafter"/>
</dbReference>
<dbReference type="Pfam" id="PF00620">
    <property type="entry name" value="RhoGAP"/>
    <property type="match status" value="1"/>
</dbReference>
<evidence type="ECO:0000313" key="5">
    <source>
        <dbReference type="Proteomes" id="UP000267029"/>
    </source>
</evidence>
<feature type="domain" description="Rho-GAP" evidence="3">
    <location>
        <begin position="396"/>
        <end position="585"/>
    </location>
</feature>
<dbReference type="PROSITE" id="PS50191">
    <property type="entry name" value="CRAL_TRIO"/>
    <property type="match status" value="1"/>
</dbReference>
<feature type="coiled-coil region" evidence="1">
    <location>
        <begin position="6"/>
        <end position="33"/>
    </location>
</feature>
<reference evidence="4 5" key="1">
    <citation type="submission" date="2018-10" db="EMBL/GenBank/DDBJ databases">
        <authorList>
            <consortium name="Pathogen Informatics"/>
        </authorList>
    </citation>
    <scope>NUCLEOTIDE SEQUENCE [LARGE SCALE GENOMIC DNA]</scope>
</reference>
<dbReference type="GO" id="GO:0005737">
    <property type="term" value="C:cytoplasm"/>
    <property type="evidence" value="ECO:0007669"/>
    <property type="project" value="TreeGrafter"/>
</dbReference>
<evidence type="ECO:0000259" key="3">
    <source>
        <dbReference type="PROSITE" id="PS50238"/>
    </source>
</evidence>
<dbReference type="SUPFAM" id="SSF48350">
    <property type="entry name" value="GTPase activation domain, GAP"/>
    <property type="match status" value="1"/>
</dbReference>
<dbReference type="OrthoDB" id="19923at2759"/>
<sequence>MGFSDSSQTQSNLKERLKKLDELEARVMEIMQSAGATLDELSKDMPSQKQIESLQAQSPVHLPRVTKCTPDSGVKMEPVESDPAVTSTVGEIDIPDSETSGEKTEVANITRPPFWRFSQTKVEKVIRSSDSEAPETTTHEFEVPEFEFDDEHLDLQGDLDDAFLDIEDNDDLIHGRITPDGFIDEDFEHELGWSEKELCIQDVIDADFRDISRLGILQVGGNDLDGRKVIAFFACRLPPSDLIDHDRLLQYVTKTLEQYVSSFYTLVYFHWGLTSQNKPAFPWLVRAYQTFGRSFKKNLKSLVVVYPTRTVRVLWSLFAAFVSVKMNKKLHYVNNLRELESYVPVRQLNLPLRIRDYDNRIRPFGAPLRMDPAAASIIGGHDADDAPLCEHQQFGTTLQHIKAINGGRKIPVVVEDTITYLRGYGLNTHGLFIKPTNATTLRDVQTMYNQGEYVDLCEFDDPHLAAHLLKSFLQELKEPILTYDLYDDVLKSCSRMSRNRVNAIRHLLTVLLPRDNYDILFYIFKFLTEILEHSSKNMMTAANLSVALAPSLIWSRHQIVIPSSTTQGLIVSFTQLCITHFESIFTRA</sequence>
<dbReference type="Proteomes" id="UP000267029">
    <property type="component" value="Unassembled WGS sequence"/>
</dbReference>
<accession>A0A158QSC9</accession>
<dbReference type="Pfam" id="PF13716">
    <property type="entry name" value="CRAL_TRIO_2"/>
    <property type="match status" value="1"/>
</dbReference>
<evidence type="ECO:0000256" key="1">
    <source>
        <dbReference type="SAM" id="Coils"/>
    </source>
</evidence>
<organism evidence="4 5">
    <name type="scientific">Mesocestoides corti</name>
    <name type="common">Flatworm</name>
    <dbReference type="NCBI Taxonomy" id="53468"/>
    <lineage>
        <taxon>Eukaryota</taxon>
        <taxon>Metazoa</taxon>
        <taxon>Spiralia</taxon>
        <taxon>Lophotrochozoa</taxon>
        <taxon>Platyhelminthes</taxon>
        <taxon>Cestoda</taxon>
        <taxon>Eucestoda</taxon>
        <taxon>Cyclophyllidea</taxon>
        <taxon>Mesocestoididae</taxon>
        <taxon>Mesocestoides</taxon>
    </lineage>
</organism>
<name>A0A158QSC9_MESCO</name>
<keyword evidence="1" id="KW-0175">Coiled coil</keyword>
<dbReference type="STRING" id="53468.A0A158QSC9"/>
<evidence type="ECO:0000259" key="2">
    <source>
        <dbReference type="PROSITE" id="PS50191"/>
    </source>
</evidence>
<dbReference type="Gene3D" id="1.10.555.10">
    <property type="entry name" value="Rho GTPase activation protein"/>
    <property type="match status" value="1"/>
</dbReference>
<dbReference type="PANTHER" id="PTHR45808">
    <property type="entry name" value="RHO GTPASE-ACTIVATING PROTEIN 68F"/>
    <property type="match status" value="1"/>
</dbReference>
<gene>
    <name evidence="4" type="ORF">MCOS_LOCUS669</name>
</gene>
<dbReference type="GO" id="GO:2001136">
    <property type="term" value="P:negative regulation of endocytic recycling"/>
    <property type="evidence" value="ECO:0007669"/>
    <property type="project" value="TreeGrafter"/>
</dbReference>
<protein>
    <recommendedName>
        <fullName evidence="6">Rho-GAP domain-containing protein</fullName>
    </recommendedName>
</protein>
<dbReference type="SMART" id="SM00516">
    <property type="entry name" value="SEC14"/>
    <property type="match status" value="1"/>
</dbReference>
<keyword evidence="5" id="KW-1185">Reference proteome</keyword>
<dbReference type="Gene3D" id="3.40.525.10">
    <property type="entry name" value="CRAL-TRIO lipid binding domain"/>
    <property type="match status" value="1"/>
</dbReference>
<dbReference type="InterPro" id="IPR000198">
    <property type="entry name" value="RhoGAP_dom"/>
</dbReference>
<dbReference type="InterPro" id="IPR001251">
    <property type="entry name" value="CRAL-TRIO_dom"/>
</dbReference>
<evidence type="ECO:0000313" key="4">
    <source>
        <dbReference type="EMBL" id="VDD74666.1"/>
    </source>
</evidence>
<proteinExistence type="predicted"/>
<dbReference type="CDD" id="cd00170">
    <property type="entry name" value="SEC14"/>
    <property type="match status" value="1"/>
</dbReference>
<dbReference type="PANTHER" id="PTHR45808:SF2">
    <property type="entry name" value="RHO GTPASE-ACTIVATING PROTEIN 68F"/>
    <property type="match status" value="1"/>
</dbReference>
<dbReference type="PROSITE" id="PS50238">
    <property type="entry name" value="RHOGAP"/>
    <property type="match status" value="1"/>
</dbReference>
<feature type="domain" description="CRAL-TRIO" evidence="2">
    <location>
        <begin position="204"/>
        <end position="351"/>
    </location>
</feature>
<dbReference type="EMBL" id="UXSR01000061">
    <property type="protein sequence ID" value="VDD74666.1"/>
    <property type="molecule type" value="Genomic_DNA"/>
</dbReference>